<dbReference type="Proteomes" id="UP001190700">
    <property type="component" value="Unassembled WGS sequence"/>
</dbReference>
<gene>
    <name evidence="1" type="ORF">CYMTET_56553</name>
</gene>
<sequence length="98" mass="11038">MHTNHISYANDYATHWSVATMRQEIMHAYGECILKGMNKSPTKLSSKKREIWAPDSEIVVLSTDASGAEEALKDVGVDPRRRGLVPRPSLSVFLVKRR</sequence>
<name>A0AAE0BB26_9CHLO</name>
<protein>
    <submittedName>
        <fullName evidence="1">Uncharacterized protein</fullName>
    </submittedName>
</protein>
<dbReference type="AlphaFoldDB" id="A0AAE0BB26"/>
<dbReference type="EMBL" id="LGRX02035799">
    <property type="protein sequence ID" value="KAK3233132.1"/>
    <property type="molecule type" value="Genomic_DNA"/>
</dbReference>
<comment type="caution">
    <text evidence="1">The sequence shown here is derived from an EMBL/GenBank/DDBJ whole genome shotgun (WGS) entry which is preliminary data.</text>
</comment>
<reference evidence="1 2" key="1">
    <citation type="journal article" date="2015" name="Genome Biol. Evol.">
        <title>Comparative Genomics of a Bacterivorous Green Alga Reveals Evolutionary Causalities and Consequences of Phago-Mixotrophic Mode of Nutrition.</title>
        <authorList>
            <person name="Burns J.A."/>
            <person name="Paasch A."/>
            <person name="Narechania A."/>
            <person name="Kim E."/>
        </authorList>
    </citation>
    <scope>NUCLEOTIDE SEQUENCE [LARGE SCALE GENOMIC DNA]</scope>
    <source>
        <strain evidence="1 2">PLY_AMNH</strain>
    </source>
</reference>
<evidence type="ECO:0000313" key="1">
    <source>
        <dbReference type="EMBL" id="KAK3233132.1"/>
    </source>
</evidence>
<organism evidence="1 2">
    <name type="scientific">Cymbomonas tetramitiformis</name>
    <dbReference type="NCBI Taxonomy" id="36881"/>
    <lineage>
        <taxon>Eukaryota</taxon>
        <taxon>Viridiplantae</taxon>
        <taxon>Chlorophyta</taxon>
        <taxon>Pyramimonadophyceae</taxon>
        <taxon>Pyramimonadales</taxon>
        <taxon>Pyramimonadaceae</taxon>
        <taxon>Cymbomonas</taxon>
    </lineage>
</organism>
<keyword evidence="2" id="KW-1185">Reference proteome</keyword>
<accession>A0AAE0BB26</accession>
<evidence type="ECO:0000313" key="2">
    <source>
        <dbReference type="Proteomes" id="UP001190700"/>
    </source>
</evidence>
<proteinExistence type="predicted"/>